<keyword evidence="4 7" id="KW-1133">Transmembrane helix</keyword>
<evidence type="ECO:0000313" key="9">
    <source>
        <dbReference type="EMBL" id="MFC5570373.1"/>
    </source>
</evidence>
<name>A0ABW0SMP3_9GAMM</name>
<dbReference type="RefSeq" id="WP_386754866.1">
    <property type="nucleotide sequence ID" value="NZ_JBHSNM010000002.1"/>
</dbReference>
<keyword evidence="5 7" id="KW-0472">Membrane</keyword>
<keyword evidence="3 7" id="KW-0812">Transmembrane</keyword>
<protein>
    <submittedName>
        <fullName evidence="9">MMPL family transporter</fullName>
    </submittedName>
</protein>
<comment type="caution">
    <text evidence="9">The sequence shown here is derived from an EMBL/GenBank/DDBJ whole genome shotgun (WGS) entry which is preliminary data.</text>
</comment>
<feature type="transmembrane region" description="Helical" evidence="7">
    <location>
        <begin position="685"/>
        <end position="705"/>
    </location>
</feature>
<dbReference type="PANTHER" id="PTHR33406">
    <property type="entry name" value="MEMBRANE PROTEIN MJ1562-RELATED"/>
    <property type="match status" value="1"/>
</dbReference>
<feature type="transmembrane region" description="Helical" evidence="7">
    <location>
        <begin position="340"/>
        <end position="359"/>
    </location>
</feature>
<feature type="transmembrane region" description="Helical" evidence="7">
    <location>
        <begin position="634"/>
        <end position="653"/>
    </location>
</feature>
<feature type="transmembrane region" description="Helical" evidence="7">
    <location>
        <begin position="247"/>
        <end position="266"/>
    </location>
</feature>
<dbReference type="Gene3D" id="1.20.1640.10">
    <property type="entry name" value="Multidrug efflux transporter AcrB transmembrane domain"/>
    <property type="match status" value="2"/>
</dbReference>
<feature type="domain" description="Membrane transport protein MMPL" evidence="8">
    <location>
        <begin position="191"/>
        <end position="412"/>
    </location>
</feature>
<evidence type="ECO:0000256" key="4">
    <source>
        <dbReference type="ARBA" id="ARBA00022989"/>
    </source>
</evidence>
<dbReference type="InterPro" id="IPR004869">
    <property type="entry name" value="MMPL_dom"/>
</dbReference>
<comment type="subcellular location">
    <subcellularLocation>
        <location evidence="1">Cell membrane</location>
        <topology evidence="1">Multi-pass membrane protein</topology>
    </subcellularLocation>
</comment>
<dbReference type="SUPFAM" id="SSF82866">
    <property type="entry name" value="Multidrug efflux transporter AcrB transmembrane domain"/>
    <property type="match status" value="2"/>
</dbReference>
<dbReference type="InterPro" id="IPR050545">
    <property type="entry name" value="Mycobact_MmpL"/>
</dbReference>
<dbReference type="Pfam" id="PF03176">
    <property type="entry name" value="MMPL"/>
    <property type="match status" value="1"/>
</dbReference>
<reference evidence="10" key="1">
    <citation type="journal article" date="2019" name="Int. J. Syst. Evol. Microbiol.">
        <title>The Global Catalogue of Microorganisms (GCM) 10K type strain sequencing project: providing services to taxonomists for standard genome sequencing and annotation.</title>
        <authorList>
            <consortium name="The Broad Institute Genomics Platform"/>
            <consortium name="The Broad Institute Genome Sequencing Center for Infectious Disease"/>
            <person name="Wu L."/>
            <person name="Ma J."/>
        </authorList>
    </citation>
    <scope>NUCLEOTIDE SEQUENCE [LARGE SCALE GENOMIC DNA]</scope>
    <source>
        <strain evidence="10">KACC 11407</strain>
    </source>
</reference>
<feature type="transmembrane region" description="Helical" evidence="7">
    <location>
        <begin position="365"/>
        <end position="384"/>
    </location>
</feature>
<feature type="region of interest" description="Disordered" evidence="6">
    <location>
        <begin position="775"/>
        <end position="796"/>
    </location>
</feature>
<feature type="transmembrane region" description="Helical" evidence="7">
    <location>
        <begin position="660"/>
        <end position="679"/>
    </location>
</feature>
<feature type="compositionally biased region" description="Polar residues" evidence="6">
    <location>
        <begin position="787"/>
        <end position="796"/>
    </location>
</feature>
<accession>A0ABW0SMP3</accession>
<keyword evidence="10" id="KW-1185">Reference proteome</keyword>
<evidence type="ECO:0000256" key="2">
    <source>
        <dbReference type="ARBA" id="ARBA00022475"/>
    </source>
</evidence>
<dbReference type="Proteomes" id="UP001596036">
    <property type="component" value="Unassembled WGS sequence"/>
</dbReference>
<evidence type="ECO:0000259" key="8">
    <source>
        <dbReference type="Pfam" id="PF03176"/>
    </source>
</evidence>
<sequence>MRASRRIALALLWLGVLALAGWLVGSRLELSGDLRKFMPAAKTPAQKLLIDELGEGPGSRLLLVALSHGDAPTLATQSIALREALAAQPIFKLVANGGETGLEAIPERLRPYRYLLSDTLDTQAFDRAYFAAELEQRVADLGSPAAALIEPLLPRDPTLETLKLAEAWQPANAPRRLHGVWFDRAGREALLAVETQAAGFDPKGQQAAVEAIRAAFAQIGGASGTQLTVSGPGAFSVEIGGRTAREAGWIGSVDTVIFIFLLWLAYRSWKAPLLGGLPLASGGLAGLAAVTLLFDGVHGITVAFGFTLIGVAQDYPIHLFSHQRAGLSPWVSARALWPTLGTGVASTCIAYFTFLVSGVDGLEQLAVFTIAGLGVAALSTRFLLPGLLDPEPRDPADSPRLARLWSRQARWPRLHVAACVGLGIVALAIAWGAPGPFWQNDLSRLTPVPAPLLARDAQLRGELGAPDVRYVIALEAPDAEAALQALEKLQPALATLRAQHAIAAFDSAARYLPSRARQRARQAHLPERKELQRAFRGAVAASAFDADAFDGFVDDVEAARIARPLTPRDLEGTPLAATVGGLLLERDDHATALVSLSGLRDPAAVARVARAHGAQLLDLKQASESLVAAYRQRVLWALALAGVLLVFTVWVVLRRPRRVLRVLAPMALTTLVILAVLRGCGVELNLFHLVALILAAGLGLDYALFFDHAGDDRGEQLRTLHAIIVCSLTTLLVFSLLALSSIPVLRAIGSTVALGVFCNFVLALLVTRHPIRSEPADRDTHEATRTGMDNATALSS</sequence>
<evidence type="ECO:0000313" key="10">
    <source>
        <dbReference type="Proteomes" id="UP001596036"/>
    </source>
</evidence>
<feature type="transmembrane region" description="Helical" evidence="7">
    <location>
        <begin position="717"/>
        <end position="738"/>
    </location>
</feature>
<feature type="transmembrane region" description="Helical" evidence="7">
    <location>
        <begin position="273"/>
        <end position="294"/>
    </location>
</feature>
<dbReference type="PANTHER" id="PTHR33406:SF13">
    <property type="entry name" value="MEMBRANE PROTEIN YDFJ"/>
    <property type="match status" value="1"/>
</dbReference>
<proteinExistence type="predicted"/>
<feature type="transmembrane region" description="Helical" evidence="7">
    <location>
        <begin position="744"/>
        <end position="766"/>
    </location>
</feature>
<feature type="transmembrane region" description="Helical" evidence="7">
    <location>
        <begin position="414"/>
        <end position="433"/>
    </location>
</feature>
<evidence type="ECO:0000256" key="6">
    <source>
        <dbReference type="SAM" id="MobiDB-lite"/>
    </source>
</evidence>
<keyword evidence="2" id="KW-1003">Cell membrane</keyword>
<dbReference type="EMBL" id="JBHSNM010000002">
    <property type="protein sequence ID" value="MFC5570373.1"/>
    <property type="molecule type" value="Genomic_DNA"/>
</dbReference>
<evidence type="ECO:0000256" key="7">
    <source>
        <dbReference type="SAM" id="Phobius"/>
    </source>
</evidence>
<organism evidence="9 10">
    <name type="scientific">Lysobacter yangpyeongensis</name>
    <dbReference type="NCBI Taxonomy" id="346182"/>
    <lineage>
        <taxon>Bacteria</taxon>
        <taxon>Pseudomonadati</taxon>
        <taxon>Pseudomonadota</taxon>
        <taxon>Gammaproteobacteria</taxon>
        <taxon>Lysobacterales</taxon>
        <taxon>Lysobacteraceae</taxon>
        <taxon>Lysobacter</taxon>
    </lineage>
</organism>
<evidence type="ECO:0000256" key="3">
    <source>
        <dbReference type="ARBA" id="ARBA00022692"/>
    </source>
</evidence>
<feature type="compositionally biased region" description="Basic and acidic residues" evidence="6">
    <location>
        <begin position="775"/>
        <end position="784"/>
    </location>
</feature>
<feature type="transmembrane region" description="Helical" evidence="7">
    <location>
        <begin position="300"/>
        <end position="320"/>
    </location>
</feature>
<evidence type="ECO:0000256" key="5">
    <source>
        <dbReference type="ARBA" id="ARBA00023136"/>
    </source>
</evidence>
<evidence type="ECO:0000256" key="1">
    <source>
        <dbReference type="ARBA" id="ARBA00004651"/>
    </source>
</evidence>
<gene>
    <name evidence="9" type="ORF">ACFPN1_09920</name>
</gene>